<feature type="region of interest" description="Disordered" evidence="1">
    <location>
        <begin position="609"/>
        <end position="629"/>
    </location>
</feature>
<sequence>MALNISEEWESLRNEVLFKILFPTNLTSIPVCQPETSLSGVLSLETKKQIKASSIKLFLIGSEKVAIKPKSVFEIKKSTITQKRGGQLADLKAIRRVYFKPKIVLWERKSNNNDSEKNTEVIEPGNYSFHFSIDFPLVNYPENLKTSEFDIGYKIEAAIFPLTRNPQTYNSGKSFELKPISTTAAIKFIPRVAPKPLLIEKHRKKEGNTGYYFCDDVYERKSGECMYHMEVYSENSVFRQGENINLTVKLVGKKHIFNSVAEFVEQIDGYYPFSPNDAEGIESNSGWLWKKQRLLVQPTEAFFDGVDCEIEYCEKHRGLRKSDSNHTFISKLTIGPIPQNISLLNESFYMRFTNYISISGLVISSWNSTLNIEMQIPIPISNVANTKDKVYVLKGGEEKNIYKTRQTNLMSEAHNPSSYARGVVVKENMQFTQPSLMSAKKKTVSKKSAFDSRMSSNMNDMYMRISYSSIENVRDGNGTFLGAEKHTNSVPLMRNNKNSESFDMSSGITFSRDFISFLMDNGKDMRKEEKTTEEVGKEEGKKEEREVVSKSEKKGGFKEFSKSIALRMGFRSNNNTKEEKSPRKGPEVKVNPAADMAIPLGLVKVSEYSQEDSMSVSSESRLSSKNTNGPTIQAMMLSFRNPQGKVTTKYYQY</sequence>
<protein>
    <recommendedName>
        <fullName evidence="4">Arrestin-like N-terminal domain-containing protein</fullName>
    </recommendedName>
</protein>
<evidence type="ECO:0000256" key="1">
    <source>
        <dbReference type="SAM" id="MobiDB-lite"/>
    </source>
</evidence>
<name>A0A2T9YCL4_9FUNG</name>
<dbReference type="OrthoDB" id="2333384at2759"/>
<dbReference type="Proteomes" id="UP000245699">
    <property type="component" value="Unassembled WGS sequence"/>
</dbReference>
<evidence type="ECO:0000313" key="3">
    <source>
        <dbReference type="Proteomes" id="UP000245699"/>
    </source>
</evidence>
<proteinExistence type="predicted"/>
<evidence type="ECO:0008006" key="4">
    <source>
        <dbReference type="Google" id="ProtNLM"/>
    </source>
</evidence>
<gene>
    <name evidence="2" type="ORF">BB559_004809</name>
</gene>
<dbReference type="Gene3D" id="2.60.40.640">
    <property type="match status" value="1"/>
</dbReference>
<reference evidence="2 3" key="1">
    <citation type="journal article" date="2018" name="MBio">
        <title>Comparative Genomics Reveals the Core Gene Toolbox for the Fungus-Insect Symbiosis.</title>
        <authorList>
            <person name="Wang Y."/>
            <person name="Stata M."/>
            <person name="Wang W."/>
            <person name="Stajich J.E."/>
            <person name="White M.M."/>
            <person name="Moncalvo J.M."/>
        </authorList>
    </citation>
    <scope>NUCLEOTIDE SEQUENCE [LARGE SCALE GENOMIC DNA]</scope>
    <source>
        <strain evidence="2 3">AUS-77-4</strain>
    </source>
</reference>
<feature type="compositionally biased region" description="Low complexity" evidence="1">
    <location>
        <begin position="609"/>
        <end position="624"/>
    </location>
</feature>
<comment type="caution">
    <text evidence="2">The sequence shown here is derived from an EMBL/GenBank/DDBJ whole genome shotgun (WGS) entry which is preliminary data.</text>
</comment>
<dbReference type="AlphaFoldDB" id="A0A2T9YCL4"/>
<feature type="region of interest" description="Disordered" evidence="1">
    <location>
        <begin position="525"/>
        <end position="553"/>
    </location>
</feature>
<dbReference type="InterPro" id="IPR014752">
    <property type="entry name" value="Arrestin-like_C"/>
</dbReference>
<feature type="region of interest" description="Disordered" evidence="1">
    <location>
        <begin position="569"/>
        <end position="592"/>
    </location>
</feature>
<evidence type="ECO:0000313" key="2">
    <source>
        <dbReference type="EMBL" id="PVU90061.1"/>
    </source>
</evidence>
<organism evidence="2 3">
    <name type="scientific">Furculomyces boomerangus</name>
    <dbReference type="NCBI Taxonomy" id="61424"/>
    <lineage>
        <taxon>Eukaryota</taxon>
        <taxon>Fungi</taxon>
        <taxon>Fungi incertae sedis</taxon>
        <taxon>Zoopagomycota</taxon>
        <taxon>Kickxellomycotina</taxon>
        <taxon>Harpellomycetes</taxon>
        <taxon>Harpellales</taxon>
        <taxon>Harpellaceae</taxon>
        <taxon>Furculomyces</taxon>
    </lineage>
</organism>
<dbReference type="EMBL" id="MBFT01000503">
    <property type="protein sequence ID" value="PVU90061.1"/>
    <property type="molecule type" value="Genomic_DNA"/>
</dbReference>
<feature type="compositionally biased region" description="Basic and acidic residues" evidence="1">
    <location>
        <begin position="576"/>
        <end position="587"/>
    </location>
</feature>
<accession>A0A2T9YCL4</accession>
<keyword evidence="3" id="KW-1185">Reference proteome</keyword>